<dbReference type="Proteomes" id="UP000634522">
    <property type="component" value="Unassembled WGS sequence"/>
</dbReference>
<evidence type="ECO:0000256" key="3">
    <source>
        <dbReference type="ARBA" id="ARBA00023098"/>
    </source>
</evidence>
<dbReference type="PANTHER" id="PTHR14226">
    <property type="entry name" value="NEUROPATHY TARGET ESTERASE/SWISS CHEESE D.MELANOGASTER"/>
    <property type="match status" value="1"/>
</dbReference>
<gene>
    <name evidence="6" type="ORF">GPA27_15050</name>
</gene>
<dbReference type="InterPro" id="IPR002641">
    <property type="entry name" value="PNPLA_dom"/>
</dbReference>
<evidence type="ECO:0000256" key="1">
    <source>
        <dbReference type="ARBA" id="ARBA00022801"/>
    </source>
</evidence>
<evidence type="ECO:0000313" key="7">
    <source>
        <dbReference type="Proteomes" id="UP000634522"/>
    </source>
</evidence>
<dbReference type="EMBL" id="WTVS01000030">
    <property type="protein sequence ID" value="NMF98701.1"/>
    <property type="molecule type" value="Genomic_DNA"/>
</dbReference>
<comment type="caution">
    <text evidence="4">Lacks conserved residue(s) required for the propagation of feature annotation.</text>
</comment>
<evidence type="ECO:0000259" key="5">
    <source>
        <dbReference type="PROSITE" id="PS51635"/>
    </source>
</evidence>
<dbReference type="RefSeq" id="WP_050417970.1">
    <property type="nucleotide sequence ID" value="NZ_WTVS01000030.1"/>
</dbReference>
<keyword evidence="3 4" id="KW-0443">Lipid metabolism</keyword>
<dbReference type="InterPro" id="IPR050301">
    <property type="entry name" value="NTE"/>
</dbReference>
<evidence type="ECO:0000256" key="2">
    <source>
        <dbReference type="ARBA" id="ARBA00022963"/>
    </source>
</evidence>
<protein>
    <submittedName>
        <fullName evidence="6">Patatin</fullName>
    </submittedName>
</protein>
<evidence type="ECO:0000313" key="6">
    <source>
        <dbReference type="EMBL" id="NMF98701.1"/>
    </source>
</evidence>
<proteinExistence type="predicted"/>
<feature type="active site" description="Nucleophile" evidence="4">
    <location>
        <position position="44"/>
    </location>
</feature>
<dbReference type="PROSITE" id="PS51635">
    <property type="entry name" value="PNPLA"/>
    <property type="match status" value="1"/>
</dbReference>
<dbReference type="SUPFAM" id="SSF52151">
    <property type="entry name" value="FabD/lysophospholipase-like"/>
    <property type="match status" value="1"/>
</dbReference>
<dbReference type="PANTHER" id="PTHR14226:SF78">
    <property type="entry name" value="SLR0060 PROTEIN"/>
    <property type="match status" value="1"/>
</dbReference>
<comment type="caution">
    <text evidence="6">The sequence shown here is derived from an EMBL/GenBank/DDBJ whole genome shotgun (WGS) entry which is preliminary data.</text>
</comment>
<keyword evidence="7" id="KW-1185">Reference proteome</keyword>
<feature type="short sequence motif" description="GXSXG" evidence="4">
    <location>
        <begin position="42"/>
        <end position="46"/>
    </location>
</feature>
<feature type="short sequence motif" description="DGA/G" evidence="4">
    <location>
        <begin position="243"/>
        <end position="245"/>
    </location>
</feature>
<dbReference type="Pfam" id="PF01734">
    <property type="entry name" value="Patatin"/>
    <property type="match status" value="1"/>
</dbReference>
<accession>A0ABX1NHB5</accession>
<dbReference type="Gene3D" id="3.40.1090.10">
    <property type="entry name" value="Cytosolic phospholipase A2 catalytic domain"/>
    <property type="match status" value="2"/>
</dbReference>
<dbReference type="InterPro" id="IPR016035">
    <property type="entry name" value="Acyl_Trfase/lysoPLipase"/>
</dbReference>
<keyword evidence="2 4" id="KW-0442">Lipid degradation</keyword>
<keyword evidence="1 4" id="KW-0378">Hydrolase</keyword>
<feature type="domain" description="PNPLA" evidence="5">
    <location>
        <begin position="9"/>
        <end position="256"/>
    </location>
</feature>
<name>A0ABX1NHB5_9RHOO</name>
<sequence length="389" mass="42560">MSSSRIGLALSGGGSRAIAFHLGCLRALHDRGILDKVAVLSGVSGGSVIAALYAYSDEPFEAFARRVEAALSRGMVWGIARETLLSFELPKIVVATILAGPAAVLARTLQLTGWLLSLVKLRPKWLVTIAEQILDFAPRFASFTTAFERHLVRCYFGDRRMDAVGRRELSVVINAAELRTETAFRYGSVESGCWRFGRLTDTPHVATAVAASAAFPAFLPALDHYLTFTKNGVETKHRVIVTDGGVYDNLGVSCMLPGRSSEFSTNVFPVDFIIACDAGQGMPSGARRPTFWMSRMLATVITIHRRTQTLTQSLLHRMAASGEIQGFLMPYLGQRDSALPVRPADLVSRDQVIDYPTNFNPMSKGNIEKLSKRGEQLTRCLVDTYAPEL</sequence>
<evidence type="ECO:0000256" key="4">
    <source>
        <dbReference type="PROSITE-ProRule" id="PRU01161"/>
    </source>
</evidence>
<feature type="active site" description="Proton acceptor" evidence="4">
    <location>
        <position position="243"/>
    </location>
</feature>
<reference evidence="6 7" key="1">
    <citation type="submission" date="2019-12" db="EMBL/GenBank/DDBJ databases">
        <title>Comparative genomics gives insights into the taxonomy of the Azoarcus-Aromatoleum group and reveals separate origins of nif in the plant-associated Azoarcus and non-plant-associated Aromatoleum sub-groups.</title>
        <authorList>
            <person name="Lafos M."/>
            <person name="Maluk M."/>
            <person name="Batista M."/>
            <person name="Junghare M."/>
            <person name="Carmona M."/>
            <person name="Faoro H."/>
            <person name="Cruz L.M."/>
            <person name="Battistoni F."/>
            <person name="De Souza E."/>
            <person name="Pedrosa F."/>
            <person name="Chen W.-M."/>
            <person name="Poole P.S."/>
            <person name="Dixon R.A."/>
            <person name="James E.K."/>
        </authorList>
    </citation>
    <scope>NUCLEOTIDE SEQUENCE [LARGE SCALE GENOMIC DNA]</scope>
    <source>
        <strain evidence="6 7">T</strain>
    </source>
</reference>
<organism evidence="6 7">
    <name type="scientific">Aromatoleum toluolicum</name>
    <dbReference type="NCBI Taxonomy" id="90060"/>
    <lineage>
        <taxon>Bacteria</taxon>
        <taxon>Pseudomonadati</taxon>
        <taxon>Pseudomonadota</taxon>
        <taxon>Betaproteobacteria</taxon>
        <taxon>Rhodocyclales</taxon>
        <taxon>Rhodocyclaceae</taxon>
        <taxon>Aromatoleum</taxon>
    </lineage>
</organism>